<name>A0A6C0JZS5_9ZZZZ</name>
<evidence type="ECO:0000313" key="1">
    <source>
        <dbReference type="EMBL" id="QHU10823.1"/>
    </source>
</evidence>
<dbReference type="AlphaFoldDB" id="A0A6C0JZS5"/>
<proteinExistence type="predicted"/>
<sequence length="62" mass="7659">MRLWYLVKTFSIFYVSEKWKKYLYAPIKELHLAREVGVLNEKRCKSLYSLTEGWEPWLCWNN</sequence>
<accession>A0A6C0JZS5</accession>
<dbReference type="EMBL" id="MN740772">
    <property type="protein sequence ID" value="QHU10823.1"/>
    <property type="molecule type" value="Genomic_DNA"/>
</dbReference>
<organism evidence="1">
    <name type="scientific">viral metagenome</name>
    <dbReference type="NCBI Taxonomy" id="1070528"/>
    <lineage>
        <taxon>unclassified sequences</taxon>
        <taxon>metagenomes</taxon>
        <taxon>organismal metagenomes</taxon>
    </lineage>
</organism>
<protein>
    <submittedName>
        <fullName evidence="1">Uncharacterized protein</fullName>
    </submittedName>
</protein>
<reference evidence="1" key="1">
    <citation type="journal article" date="2020" name="Nature">
        <title>Giant virus diversity and host interactions through global metagenomics.</title>
        <authorList>
            <person name="Schulz F."/>
            <person name="Roux S."/>
            <person name="Paez-Espino D."/>
            <person name="Jungbluth S."/>
            <person name="Walsh D.A."/>
            <person name="Denef V.J."/>
            <person name="McMahon K.D."/>
            <person name="Konstantinidis K.T."/>
            <person name="Eloe-Fadrosh E.A."/>
            <person name="Kyrpides N.C."/>
            <person name="Woyke T."/>
        </authorList>
    </citation>
    <scope>NUCLEOTIDE SEQUENCE</scope>
    <source>
        <strain evidence="1">GVMAG-S-1101165-83</strain>
    </source>
</reference>